<reference evidence="5 6" key="1">
    <citation type="journal article" date="2012" name="BMC Genomics">
        <title>Comparative genomics of bacteria in the genus Providencia isolated from wild Drosophila melanogaster.</title>
        <authorList>
            <person name="Galac M.R."/>
            <person name="Lazzaro B.P."/>
        </authorList>
    </citation>
    <scope>NUCLEOTIDE SEQUENCE [LARGE SCALE GENOMIC DNA]</scope>
    <source>
        <strain evidence="5 6">DSM 19968</strain>
    </source>
</reference>
<evidence type="ECO:0000256" key="2">
    <source>
        <dbReference type="ARBA" id="ARBA00022723"/>
    </source>
</evidence>
<keyword evidence="2 4" id="KW-0479">Metal-binding</keyword>
<keyword evidence="6" id="KW-1185">Reference proteome</keyword>
<keyword evidence="3 4" id="KW-0862">Zinc</keyword>
<comment type="caution">
    <text evidence="5">The sequence shown here is derived from an EMBL/GenBank/DDBJ whole genome shotgun (WGS) entry which is preliminary data.</text>
</comment>
<feature type="binding site" evidence="4">
    <location>
        <position position="2"/>
    </location>
    <ligand>
        <name>Ni(2+)</name>
        <dbReference type="ChEBI" id="CHEBI:49786"/>
    </ligand>
</feature>
<dbReference type="GO" id="GO:0016530">
    <property type="term" value="F:metallochaperone activity"/>
    <property type="evidence" value="ECO:0007669"/>
    <property type="project" value="UniProtKB-ARBA"/>
</dbReference>
<dbReference type="HOGENOM" id="CLU_126929_0_0_6"/>
<name>K8WJR9_9GAMM</name>
<evidence type="ECO:0000256" key="3">
    <source>
        <dbReference type="ARBA" id="ARBA00022833"/>
    </source>
</evidence>
<dbReference type="Proteomes" id="UP000009336">
    <property type="component" value="Unassembled WGS sequence"/>
</dbReference>
<feature type="binding site" evidence="4">
    <location>
        <position position="89"/>
    </location>
    <ligand>
        <name>Zn(2+)</name>
        <dbReference type="ChEBI" id="CHEBI:29105"/>
    </ligand>
</feature>
<evidence type="ECO:0000313" key="6">
    <source>
        <dbReference type="Proteomes" id="UP000009336"/>
    </source>
</evidence>
<dbReference type="PANTHER" id="PTHR34535">
    <property type="entry name" value="HYDROGENASE MATURATION FACTOR HYPA"/>
    <property type="match status" value="1"/>
</dbReference>
<accession>K8WJR9</accession>
<dbReference type="RefSeq" id="WP_008912480.1">
    <property type="nucleotide sequence ID" value="NZ_KB233223.1"/>
</dbReference>
<feature type="binding site" evidence="4">
    <location>
        <position position="92"/>
    </location>
    <ligand>
        <name>Zn(2+)</name>
        <dbReference type="ChEBI" id="CHEBI:29105"/>
    </ligand>
</feature>
<dbReference type="PATRIC" id="fig|1141662.3.peg.2523"/>
<dbReference type="OrthoDB" id="288014at2"/>
<protein>
    <recommendedName>
        <fullName evidence="4">Hydrogenase maturation factor HypA</fullName>
    </recommendedName>
</protein>
<dbReference type="GO" id="GO:0016151">
    <property type="term" value="F:nickel cation binding"/>
    <property type="evidence" value="ECO:0007669"/>
    <property type="project" value="UniProtKB-UniRule"/>
</dbReference>
<evidence type="ECO:0000313" key="5">
    <source>
        <dbReference type="EMBL" id="EKT60221.1"/>
    </source>
</evidence>
<dbReference type="AlphaFoldDB" id="K8WJR9"/>
<keyword evidence="1 4" id="KW-0533">Nickel</keyword>
<dbReference type="FunFam" id="3.30.2320.80:FF:000001">
    <property type="entry name" value="Hydrogenase maturation factor HypA"/>
    <property type="match status" value="1"/>
</dbReference>
<feature type="binding site" evidence="4">
    <location>
        <position position="76"/>
    </location>
    <ligand>
        <name>Zn(2+)</name>
        <dbReference type="ChEBI" id="CHEBI:29105"/>
    </ligand>
</feature>
<evidence type="ECO:0000256" key="4">
    <source>
        <dbReference type="HAMAP-Rule" id="MF_00213"/>
    </source>
</evidence>
<organism evidence="5 6">
    <name type="scientific">Providencia burhodogranariea DSM 19968</name>
    <dbReference type="NCBI Taxonomy" id="1141662"/>
    <lineage>
        <taxon>Bacteria</taxon>
        <taxon>Pseudomonadati</taxon>
        <taxon>Pseudomonadota</taxon>
        <taxon>Gammaproteobacteria</taxon>
        <taxon>Enterobacterales</taxon>
        <taxon>Morganellaceae</taxon>
        <taxon>Providencia</taxon>
    </lineage>
</organism>
<dbReference type="NCBIfam" id="TIGR00100">
    <property type="entry name" value="hypA"/>
    <property type="match status" value="1"/>
</dbReference>
<comment type="function">
    <text evidence="4">Involved in the maturation of [NiFe] hydrogenases. Required for nickel insertion into the metal center of the hydrogenase.</text>
</comment>
<evidence type="ECO:0000256" key="1">
    <source>
        <dbReference type="ARBA" id="ARBA00022596"/>
    </source>
</evidence>
<dbReference type="Gene3D" id="3.30.2320.80">
    <property type="match status" value="1"/>
</dbReference>
<gene>
    <name evidence="4" type="primary">hypA</name>
    <name evidence="5" type="ORF">OOA_12430</name>
</gene>
<dbReference type="NCBIfam" id="NF002979">
    <property type="entry name" value="PRK03681.1"/>
    <property type="match status" value="1"/>
</dbReference>
<dbReference type="PIRSF" id="PIRSF004761">
    <property type="entry name" value="Hydrgn_mat_HypA"/>
    <property type="match status" value="1"/>
</dbReference>
<dbReference type="EMBL" id="AKKL01000034">
    <property type="protein sequence ID" value="EKT60221.1"/>
    <property type="molecule type" value="Genomic_DNA"/>
</dbReference>
<dbReference type="InterPro" id="IPR000688">
    <property type="entry name" value="HypA/HybF"/>
</dbReference>
<dbReference type="eggNOG" id="COG0375">
    <property type="taxonomic scope" value="Bacteria"/>
</dbReference>
<dbReference type="STRING" id="1141662.OOA_12430"/>
<dbReference type="GO" id="GO:0051604">
    <property type="term" value="P:protein maturation"/>
    <property type="evidence" value="ECO:0007669"/>
    <property type="project" value="InterPro"/>
</dbReference>
<proteinExistence type="inferred from homology"/>
<dbReference type="PANTHER" id="PTHR34535:SF3">
    <property type="entry name" value="HYDROGENASE MATURATION FACTOR HYPA"/>
    <property type="match status" value="1"/>
</dbReference>
<sequence length="113" mass="12551">MHEVALCQSAFDIIEQHAKQNHAQRVTAVWLELSSVSCIEESALHFCFDIICRDTLAEGSKLHIMTVPAKAWCRDCQCAAKVTQFGTGCPHCGSQNLQIDSSDTMQVKQIEVE</sequence>
<dbReference type="Pfam" id="PF01155">
    <property type="entry name" value="HypA"/>
    <property type="match status" value="1"/>
</dbReference>
<dbReference type="HAMAP" id="MF_00213">
    <property type="entry name" value="HypA_HybF"/>
    <property type="match status" value="1"/>
</dbReference>
<dbReference type="NCBIfam" id="NF009046">
    <property type="entry name" value="PRK12380.1"/>
    <property type="match status" value="1"/>
</dbReference>
<dbReference type="GO" id="GO:0008270">
    <property type="term" value="F:zinc ion binding"/>
    <property type="evidence" value="ECO:0007669"/>
    <property type="project" value="UniProtKB-UniRule"/>
</dbReference>
<comment type="similarity">
    <text evidence="4">Belongs to the HypA/HybF family.</text>
</comment>
<feature type="binding site" evidence="4">
    <location>
        <position position="73"/>
    </location>
    <ligand>
        <name>Zn(2+)</name>
        <dbReference type="ChEBI" id="CHEBI:29105"/>
    </ligand>
</feature>